<evidence type="ECO:0000313" key="1">
    <source>
        <dbReference type="EMBL" id="KAJ1670391.1"/>
    </source>
</evidence>
<gene>
    <name evidence="1" type="primary">MOB4</name>
    <name evidence="1" type="ORF">EV182_008240</name>
</gene>
<organism evidence="1 2">
    <name type="scientific">Spiromyces aspiralis</name>
    <dbReference type="NCBI Taxonomy" id="68401"/>
    <lineage>
        <taxon>Eukaryota</taxon>
        <taxon>Fungi</taxon>
        <taxon>Fungi incertae sedis</taxon>
        <taxon>Zoopagomycota</taxon>
        <taxon>Kickxellomycotina</taxon>
        <taxon>Kickxellomycetes</taxon>
        <taxon>Kickxellales</taxon>
        <taxon>Kickxellaceae</taxon>
        <taxon>Spiromyces</taxon>
    </lineage>
</organism>
<evidence type="ECO:0000313" key="2">
    <source>
        <dbReference type="Proteomes" id="UP001145114"/>
    </source>
</evidence>
<accession>A0ACC1H7J1</accession>
<comment type="caution">
    <text evidence="1">The sequence shown here is derived from an EMBL/GenBank/DDBJ whole genome shotgun (WGS) entry which is preliminary data.</text>
</comment>
<sequence length="96" mass="11191">MMSSSVSFPRNQPGAKVEDCNNWHFNSIHDSKSTLYVRDYLQFMVRNYRDDIDILLQVPEGIKAQIWVYEHIRQITIELGGLVVKLSEECSERTCP</sequence>
<proteinExistence type="predicted"/>
<dbReference type="Proteomes" id="UP001145114">
    <property type="component" value="Unassembled WGS sequence"/>
</dbReference>
<protein>
    <submittedName>
        <fullName evidence="1">MOB member 4, phocein</fullName>
    </submittedName>
</protein>
<reference evidence="1" key="1">
    <citation type="submission" date="2022-06" db="EMBL/GenBank/DDBJ databases">
        <title>Phylogenomic reconstructions and comparative analyses of Kickxellomycotina fungi.</title>
        <authorList>
            <person name="Reynolds N.K."/>
            <person name="Stajich J.E."/>
            <person name="Barry K."/>
            <person name="Grigoriev I.V."/>
            <person name="Crous P."/>
            <person name="Smith M.E."/>
        </authorList>
    </citation>
    <scope>NUCLEOTIDE SEQUENCE</scope>
    <source>
        <strain evidence="1">RSA 2271</strain>
    </source>
</reference>
<keyword evidence="2" id="KW-1185">Reference proteome</keyword>
<dbReference type="EMBL" id="JAMZIH010009289">
    <property type="protein sequence ID" value="KAJ1670391.1"/>
    <property type="molecule type" value="Genomic_DNA"/>
</dbReference>
<feature type="non-terminal residue" evidence="1">
    <location>
        <position position="96"/>
    </location>
</feature>
<name>A0ACC1H7J1_9FUNG</name>